<name>A0A1E5P4I0_9ACTN</name>
<reference evidence="2 3" key="1">
    <citation type="submission" date="2016-08" db="EMBL/GenBank/DDBJ databases">
        <title>Complete genome sequence of Streptomyces agglomeratus strain 6-3-2, a novel anti-MRSA actinomycete isolated from Wuli of Tebit, China.</title>
        <authorList>
            <person name="Chen X."/>
        </authorList>
    </citation>
    <scope>NUCLEOTIDE SEQUENCE [LARGE SCALE GENOMIC DNA]</scope>
    <source>
        <strain evidence="2 3">6-3-2</strain>
    </source>
</reference>
<dbReference type="STRING" id="285458.BGM19_29135"/>
<dbReference type="EMBL" id="MEHJ01000001">
    <property type="protein sequence ID" value="OEJ24435.1"/>
    <property type="molecule type" value="Genomic_DNA"/>
</dbReference>
<protein>
    <recommendedName>
        <fullName evidence="4">DUF456 domain-containing protein</fullName>
    </recommendedName>
</protein>
<evidence type="ECO:0000256" key="1">
    <source>
        <dbReference type="SAM" id="Phobius"/>
    </source>
</evidence>
<dbReference type="RefSeq" id="WP_069926310.1">
    <property type="nucleotide sequence ID" value="NZ_MEHI01000001.1"/>
</dbReference>
<feature type="transmembrane region" description="Helical" evidence="1">
    <location>
        <begin position="85"/>
        <end position="113"/>
    </location>
</feature>
<feature type="transmembrane region" description="Helical" evidence="1">
    <location>
        <begin position="135"/>
        <end position="159"/>
    </location>
</feature>
<sequence length="160" mass="16626">MGVWQLLLVGLVMLLGLLGVLVPGVPGQAIVWAAVLWWALEDKTVLAWGVLIGATGLLLLDQALKPLLPARRPQESGAPQRTLMVGGIAAIAGFFLLPVVGAIAGFVGGIYAVERARLGGHGGGWASTRTVMRAIGYPVLVELFACLLVVGAWAGVLIWG</sequence>
<organism evidence="2 3">
    <name type="scientific">Streptomyces agglomeratus</name>
    <dbReference type="NCBI Taxonomy" id="285458"/>
    <lineage>
        <taxon>Bacteria</taxon>
        <taxon>Bacillati</taxon>
        <taxon>Actinomycetota</taxon>
        <taxon>Actinomycetes</taxon>
        <taxon>Kitasatosporales</taxon>
        <taxon>Streptomycetaceae</taxon>
        <taxon>Streptomyces</taxon>
    </lineage>
</organism>
<dbReference type="AlphaFoldDB" id="A0A1E5P4I0"/>
<keyword evidence="1" id="KW-0812">Transmembrane</keyword>
<evidence type="ECO:0008006" key="4">
    <source>
        <dbReference type="Google" id="ProtNLM"/>
    </source>
</evidence>
<keyword evidence="1" id="KW-1133">Transmembrane helix</keyword>
<evidence type="ECO:0000313" key="3">
    <source>
        <dbReference type="Proteomes" id="UP000095759"/>
    </source>
</evidence>
<keyword evidence="1" id="KW-0472">Membrane</keyword>
<dbReference type="InterPro" id="IPR007403">
    <property type="entry name" value="DUF456"/>
</dbReference>
<evidence type="ECO:0000313" key="2">
    <source>
        <dbReference type="EMBL" id="OEJ24435.1"/>
    </source>
</evidence>
<gene>
    <name evidence="2" type="ORF">AS594_07970</name>
</gene>
<proteinExistence type="predicted"/>
<comment type="caution">
    <text evidence="2">The sequence shown here is derived from an EMBL/GenBank/DDBJ whole genome shotgun (WGS) entry which is preliminary data.</text>
</comment>
<dbReference type="Proteomes" id="UP000095759">
    <property type="component" value="Unassembled WGS sequence"/>
</dbReference>
<feature type="transmembrane region" description="Helical" evidence="1">
    <location>
        <begin position="45"/>
        <end position="64"/>
    </location>
</feature>
<dbReference type="Pfam" id="PF04306">
    <property type="entry name" value="DUF456"/>
    <property type="match status" value="1"/>
</dbReference>
<accession>A0A1E5P4I0</accession>
<keyword evidence="3" id="KW-1185">Reference proteome</keyword>